<evidence type="ECO:0000313" key="2">
    <source>
        <dbReference type="Proteomes" id="UP001519460"/>
    </source>
</evidence>
<organism evidence="1 2">
    <name type="scientific">Batillaria attramentaria</name>
    <dbReference type="NCBI Taxonomy" id="370345"/>
    <lineage>
        <taxon>Eukaryota</taxon>
        <taxon>Metazoa</taxon>
        <taxon>Spiralia</taxon>
        <taxon>Lophotrochozoa</taxon>
        <taxon>Mollusca</taxon>
        <taxon>Gastropoda</taxon>
        <taxon>Caenogastropoda</taxon>
        <taxon>Sorbeoconcha</taxon>
        <taxon>Cerithioidea</taxon>
        <taxon>Batillariidae</taxon>
        <taxon>Batillaria</taxon>
    </lineage>
</organism>
<dbReference type="AlphaFoldDB" id="A0ABD0L9H8"/>
<evidence type="ECO:0000313" key="1">
    <source>
        <dbReference type="EMBL" id="KAK7495807.1"/>
    </source>
</evidence>
<dbReference type="Proteomes" id="UP001519460">
    <property type="component" value="Unassembled WGS sequence"/>
</dbReference>
<accession>A0ABD0L9H8</accession>
<dbReference type="EMBL" id="JACVVK020000072">
    <property type="protein sequence ID" value="KAK7495807.1"/>
    <property type="molecule type" value="Genomic_DNA"/>
</dbReference>
<proteinExistence type="predicted"/>
<keyword evidence="2" id="KW-1185">Reference proteome</keyword>
<reference evidence="1 2" key="1">
    <citation type="journal article" date="2023" name="Sci. Data">
        <title>Genome assembly of the Korean intertidal mud-creeper Batillaria attramentaria.</title>
        <authorList>
            <person name="Patra A.K."/>
            <person name="Ho P.T."/>
            <person name="Jun S."/>
            <person name="Lee S.J."/>
            <person name="Kim Y."/>
            <person name="Won Y.J."/>
        </authorList>
    </citation>
    <scope>NUCLEOTIDE SEQUENCE [LARGE SCALE GENOMIC DNA]</scope>
    <source>
        <strain evidence="1">Wonlab-2016</strain>
    </source>
</reference>
<gene>
    <name evidence="1" type="ORF">BaRGS_00013027</name>
</gene>
<protein>
    <submittedName>
        <fullName evidence="1">Uncharacterized protein</fullName>
    </submittedName>
</protein>
<name>A0ABD0L9H8_9CAEN</name>
<sequence>MAVTSKPQSHFLSAAQEHIISAVSLQPMEQTAAFELVILTMKLLRPPLPLLARPAQLKASVCGRVAYGQKMAMPESRC</sequence>
<comment type="caution">
    <text evidence="1">The sequence shown here is derived from an EMBL/GenBank/DDBJ whole genome shotgun (WGS) entry which is preliminary data.</text>
</comment>